<name>B7JZD6_RIPO1</name>
<accession>B7JZD6</accession>
<dbReference type="InterPro" id="IPR008538">
    <property type="entry name" value="Uma2"/>
</dbReference>
<dbReference type="Proteomes" id="UP000008204">
    <property type="component" value="Chromosome"/>
</dbReference>
<protein>
    <recommendedName>
        <fullName evidence="1">Putative restriction endonuclease domain-containing protein</fullName>
    </recommendedName>
</protein>
<dbReference type="Gene3D" id="3.90.1570.10">
    <property type="entry name" value="tt1808, chain A"/>
    <property type="match status" value="1"/>
</dbReference>
<dbReference type="STRING" id="41431.PCC8801_3379"/>
<dbReference type="HOGENOM" id="CLU_098557_0_0_3"/>
<keyword evidence="3" id="KW-1185">Reference proteome</keyword>
<dbReference type="PANTHER" id="PTHR47152">
    <property type="entry name" value="SLR2084 PROTEIN-RELATED"/>
    <property type="match status" value="1"/>
</dbReference>
<evidence type="ECO:0000313" key="2">
    <source>
        <dbReference type="EMBL" id="ACK67347.1"/>
    </source>
</evidence>
<reference evidence="3" key="1">
    <citation type="journal article" date="2011" name="MBio">
        <title>Novel metabolic attributes of the genus Cyanothece, comprising a group of unicellular nitrogen-fixing Cyanobacteria.</title>
        <authorList>
            <person name="Bandyopadhyay A."/>
            <person name="Elvitigala T."/>
            <person name="Welsh E."/>
            <person name="Stockel J."/>
            <person name="Liberton M."/>
            <person name="Min H."/>
            <person name="Sherman L.A."/>
            <person name="Pakrasi H.B."/>
        </authorList>
    </citation>
    <scope>NUCLEOTIDE SEQUENCE [LARGE SCALE GENOMIC DNA]</scope>
    <source>
        <strain evidence="3">PCC 8801</strain>
    </source>
</reference>
<dbReference type="KEGG" id="cyp:PCC8801_3379"/>
<dbReference type="CDD" id="cd06260">
    <property type="entry name" value="DUF820-like"/>
    <property type="match status" value="1"/>
</dbReference>
<evidence type="ECO:0000259" key="1">
    <source>
        <dbReference type="Pfam" id="PF05685"/>
    </source>
</evidence>
<organism evidence="2 3">
    <name type="scientific">Rippkaea orientalis (strain PCC 8801 / RF-1)</name>
    <name type="common">Cyanothece sp. (strain PCC 8801)</name>
    <dbReference type="NCBI Taxonomy" id="41431"/>
    <lineage>
        <taxon>Bacteria</taxon>
        <taxon>Bacillati</taxon>
        <taxon>Cyanobacteriota</taxon>
        <taxon>Cyanophyceae</taxon>
        <taxon>Oscillatoriophycideae</taxon>
        <taxon>Chroococcales</taxon>
        <taxon>Aphanothecaceae</taxon>
        <taxon>Rippkaea</taxon>
        <taxon>Rippkaea orientalis</taxon>
    </lineage>
</organism>
<dbReference type="AlphaFoldDB" id="B7JZD6"/>
<gene>
    <name evidence="2" type="ordered locus">PCC8801_3379</name>
</gene>
<dbReference type="InterPro" id="IPR011335">
    <property type="entry name" value="Restrct_endonuc-II-like"/>
</dbReference>
<feature type="domain" description="Putative restriction endonuclease" evidence="1">
    <location>
        <begin position="25"/>
        <end position="173"/>
    </location>
</feature>
<dbReference type="EMBL" id="CP001287">
    <property type="protein sequence ID" value="ACK67347.1"/>
    <property type="molecule type" value="Genomic_DNA"/>
</dbReference>
<proteinExistence type="predicted"/>
<dbReference type="InterPro" id="IPR012296">
    <property type="entry name" value="Nuclease_put_TT1808"/>
</dbReference>
<dbReference type="PANTHER" id="PTHR47152:SF1">
    <property type="entry name" value="SLL1186 PROTEIN"/>
    <property type="match status" value="1"/>
</dbReference>
<evidence type="ECO:0000313" key="3">
    <source>
        <dbReference type="Proteomes" id="UP000008204"/>
    </source>
</evidence>
<dbReference type="SUPFAM" id="SSF52980">
    <property type="entry name" value="Restriction endonuclease-like"/>
    <property type="match status" value="1"/>
</dbReference>
<sequence length="214" mass="24197">MMELTLEQMVVSPGQQLLIKDLSWSQFETILNELGESRAARLSYSNGLLEIMVPLPEHERNKEIIGDIVKILLEALNIDFEPLGSTTFKNPQMNQAVEPDTCFYITNQKAIIGKNRLDLTIDPPPDLAIEIDLTSRTQFDNYQLLGIPEVWRYSNGTLSIYLLENGNYIQSSSSPNFSGIAIIELINQTLQQSQIVGTSQAIKGFKRWVKENIH</sequence>
<dbReference type="Pfam" id="PF05685">
    <property type="entry name" value="Uma2"/>
    <property type="match status" value="1"/>
</dbReference>
<dbReference type="eggNOG" id="COG4636">
    <property type="taxonomic scope" value="Bacteria"/>
</dbReference>